<dbReference type="InterPro" id="IPR036217">
    <property type="entry name" value="MethylDNA_cys_MeTrfase_DNAb"/>
</dbReference>
<dbReference type="InterPro" id="IPR036631">
    <property type="entry name" value="MGMT_N_sf"/>
</dbReference>
<keyword evidence="4 8" id="KW-0808">Transferase</keyword>
<evidence type="ECO:0000256" key="7">
    <source>
        <dbReference type="ARBA" id="ARBA00049348"/>
    </source>
</evidence>
<evidence type="ECO:0000259" key="10">
    <source>
        <dbReference type="Pfam" id="PF02870"/>
    </source>
</evidence>
<comment type="function">
    <text evidence="8">Involved in the cellular defense against the biological effects of O6-methylguanine (O6-MeG) and O4-methylthymine (O4-MeT) in DNA. Repairs the methylated nucleobase in DNA by stoichiometrically transferring the methyl group to a cysteine residue in the enzyme. This is a suicide reaction: the enzyme is irreversibly inactivated.</text>
</comment>
<evidence type="ECO:0000256" key="3">
    <source>
        <dbReference type="ARBA" id="ARBA00022603"/>
    </source>
</evidence>
<evidence type="ECO:0000256" key="8">
    <source>
        <dbReference type="HAMAP-Rule" id="MF_00772"/>
    </source>
</evidence>
<reference evidence="11 12" key="1">
    <citation type="submission" date="2020-12" db="EMBL/GenBank/DDBJ databases">
        <title>Whole genome sequences of gut porcine anaerobes.</title>
        <authorList>
            <person name="Kubasova T."/>
            <person name="Jahodarova E."/>
            <person name="Rychlik I."/>
        </authorList>
    </citation>
    <scope>NUCLEOTIDE SEQUENCE [LARGE SCALE GENOMIC DNA]</scope>
    <source>
        <strain evidence="11 12">An925</strain>
    </source>
</reference>
<dbReference type="CDD" id="cd06445">
    <property type="entry name" value="ATase"/>
    <property type="match status" value="1"/>
</dbReference>
<evidence type="ECO:0000256" key="6">
    <source>
        <dbReference type="ARBA" id="ARBA00023204"/>
    </source>
</evidence>
<accession>A0ABS9CGZ1</accession>
<evidence type="ECO:0000256" key="1">
    <source>
        <dbReference type="ARBA" id="ARBA00001286"/>
    </source>
</evidence>
<dbReference type="EMBL" id="JADYTN010000021">
    <property type="protein sequence ID" value="MCF2564313.1"/>
    <property type="molecule type" value="Genomic_DNA"/>
</dbReference>
<dbReference type="SUPFAM" id="SSF53155">
    <property type="entry name" value="Methylated DNA-protein cysteine methyltransferase domain"/>
    <property type="match status" value="1"/>
</dbReference>
<dbReference type="SUPFAM" id="SSF46767">
    <property type="entry name" value="Methylated DNA-protein cysteine methyltransferase, C-terminal domain"/>
    <property type="match status" value="1"/>
</dbReference>
<dbReference type="PANTHER" id="PTHR10815">
    <property type="entry name" value="METHYLATED-DNA--PROTEIN-CYSTEINE METHYLTRANSFERASE"/>
    <property type="match status" value="1"/>
</dbReference>
<feature type="domain" description="Methylated-DNA-[protein]-cysteine S-methyltransferase DNA binding" evidence="9">
    <location>
        <begin position="87"/>
        <end position="166"/>
    </location>
</feature>
<dbReference type="InterPro" id="IPR023546">
    <property type="entry name" value="MGMT"/>
</dbReference>
<keyword evidence="12" id="KW-1185">Reference proteome</keyword>
<name>A0ABS9CGZ1_9BACT</name>
<keyword evidence="3 8" id="KW-0489">Methyltransferase</keyword>
<comment type="catalytic activity">
    <reaction evidence="7 8">
        <text>a 6-O-methyl-2'-deoxyguanosine in DNA + L-cysteinyl-[protein] = S-methyl-L-cysteinyl-[protein] + a 2'-deoxyguanosine in DNA</text>
        <dbReference type="Rhea" id="RHEA:24000"/>
        <dbReference type="Rhea" id="RHEA-COMP:10131"/>
        <dbReference type="Rhea" id="RHEA-COMP:10132"/>
        <dbReference type="Rhea" id="RHEA-COMP:11367"/>
        <dbReference type="Rhea" id="RHEA-COMP:11368"/>
        <dbReference type="ChEBI" id="CHEBI:29950"/>
        <dbReference type="ChEBI" id="CHEBI:82612"/>
        <dbReference type="ChEBI" id="CHEBI:85445"/>
        <dbReference type="ChEBI" id="CHEBI:85448"/>
        <dbReference type="EC" id="2.1.1.63"/>
    </reaction>
</comment>
<dbReference type="Gene3D" id="1.10.10.10">
    <property type="entry name" value="Winged helix-like DNA-binding domain superfamily/Winged helix DNA-binding domain"/>
    <property type="match status" value="1"/>
</dbReference>
<comment type="similarity">
    <text evidence="8">Belongs to the MGMT family.</text>
</comment>
<evidence type="ECO:0000313" key="11">
    <source>
        <dbReference type="EMBL" id="MCF2564313.1"/>
    </source>
</evidence>
<comment type="miscellaneous">
    <text evidence="8">This enzyme catalyzes only one turnover and therefore is not strictly catalytic. According to one definition, an enzyme is a biocatalyst that acts repeatedly and over many reaction cycles.</text>
</comment>
<keyword evidence="6 8" id="KW-0234">DNA repair</keyword>
<dbReference type="PANTHER" id="PTHR10815:SF5">
    <property type="entry name" value="METHYLATED-DNA--PROTEIN-CYSTEINE METHYLTRANSFERASE"/>
    <property type="match status" value="1"/>
</dbReference>
<comment type="catalytic activity">
    <reaction evidence="1 8">
        <text>a 4-O-methyl-thymidine in DNA + L-cysteinyl-[protein] = a thymidine in DNA + S-methyl-L-cysteinyl-[protein]</text>
        <dbReference type="Rhea" id="RHEA:53428"/>
        <dbReference type="Rhea" id="RHEA-COMP:10131"/>
        <dbReference type="Rhea" id="RHEA-COMP:10132"/>
        <dbReference type="Rhea" id="RHEA-COMP:13555"/>
        <dbReference type="Rhea" id="RHEA-COMP:13556"/>
        <dbReference type="ChEBI" id="CHEBI:29950"/>
        <dbReference type="ChEBI" id="CHEBI:82612"/>
        <dbReference type="ChEBI" id="CHEBI:137386"/>
        <dbReference type="ChEBI" id="CHEBI:137387"/>
        <dbReference type="EC" id="2.1.1.63"/>
    </reaction>
</comment>
<dbReference type="Pfam" id="PF02870">
    <property type="entry name" value="Methyltransf_1N"/>
    <property type="match status" value="1"/>
</dbReference>
<comment type="subcellular location">
    <subcellularLocation>
        <location evidence="8">Cytoplasm</location>
    </subcellularLocation>
</comment>
<keyword evidence="2 8" id="KW-0963">Cytoplasm</keyword>
<dbReference type="InterPro" id="IPR001497">
    <property type="entry name" value="MethylDNA_cys_MeTrfase_AS"/>
</dbReference>
<dbReference type="InterPro" id="IPR008332">
    <property type="entry name" value="MethylG_MeTrfase_N"/>
</dbReference>
<evidence type="ECO:0000313" key="12">
    <source>
        <dbReference type="Proteomes" id="UP001200470"/>
    </source>
</evidence>
<dbReference type="HAMAP" id="MF_00772">
    <property type="entry name" value="OGT"/>
    <property type="match status" value="1"/>
</dbReference>
<feature type="active site" description="Nucleophile; methyl group acceptor" evidence="8">
    <location>
        <position position="138"/>
    </location>
</feature>
<dbReference type="InterPro" id="IPR036388">
    <property type="entry name" value="WH-like_DNA-bd_sf"/>
</dbReference>
<dbReference type="RefSeq" id="WP_301638380.1">
    <property type="nucleotide sequence ID" value="NZ_JADYTN010000021.1"/>
</dbReference>
<evidence type="ECO:0000256" key="4">
    <source>
        <dbReference type="ARBA" id="ARBA00022679"/>
    </source>
</evidence>
<dbReference type="Pfam" id="PF01035">
    <property type="entry name" value="DNA_binding_1"/>
    <property type="match status" value="1"/>
</dbReference>
<dbReference type="NCBIfam" id="TIGR00589">
    <property type="entry name" value="ogt"/>
    <property type="match status" value="1"/>
</dbReference>
<evidence type="ECO:0000256" key="2">
    <source>
        <dbReference type="ARBA" id="ARBA00022490"/>
    </source>
</evidence>
<proteinExistence type="inferred from homology"/>
<organism evidence="11 12">
    <name type="scientific">Xylanibacter brevis</name>
    <dbReference type="NCBI Taxonomy" id="83231"/>
    <lineage>
        <taxon>Bacteria</taxon>
        <taxon>Pseudomonadati</taxon>
        <taxon>Bacteroidota</taxon>
        <taxon>Bacteroidia</taxon>
        <taxon>Bacteroidales</taxon>
        <taxon>Prevotellaceae</taxon>
        <taxon>Xylanibacter</taxon>
    </lineage>
</organism>
<gene>
    <name evidence="11" type="ORF">I6E12_09335</name>
</gene>
<keyword evidence="5 8" id="KW-0227">DNA damage</keyword>
<dbReference type="EC" id="2.1.1.63" evidence="8"/>
<sequence length="189" mass="21046">MPLISIQYYNSPCGKLVLASMAGELCLCDWNANPCAERNLHRLTESMGASFKTEATSVLEETKKQLDEYFAGRRQTFDIPLRPIGTDFQHRVWSALLRIPYGETRSYKDIAQTVGRPQAVRAVAGAIGANGISILIPCHRVIGSNHSLTGFAGGLEAKRMLLEMEHRRVTDAPSQDLPRFRLSAQKNWS</sequence>
<protein>
    <recommendedName>
        <fullName evidence="8">Methylated-DNA--protein-cysteine methyltransferase</fullName>
        <ecNumber evidence="8">2.1.1.63</ecNumber>
    </recommendedName>
    <alternativeName>
        <fullName evidence="8">6-O-methylguanine-DNA methyltransferase</fullName>
        <shortName evidence="8">MGMT</shortName>
    </alternativeName>
    <alternativeName>
        <fullName evidence="8">O-6-methylguanine-DNA-alkyltransferase</fullName>
    </alternativeName>
</protein>
<dbReference type="Proteomes" id="UP001200470">
    <property type="component" value="Unassembled WGS sequence"/>
</dbReference>
<comment type="caution">
    <text evidence="11">The sequence shown here is derived from an EMBL/GenBank/DDBJ whole genome shotgun (WGS) entry which is preliminary data.</text>
</comment>
<evidence type="ECO:0000256" key="5">
    <source>
        <dbReference type="ARBA" id="ARBA00022763"/>
    </source>
</evidence>
<dbReference type="InterPro" id="IPR014048">
    <property type="entry name" value="MethylDNA_cys_MeTrfase_DNA-bd"/>
</dbReference>
<feature type="domain" description="Methylguanine DNA methyltransferase ribonuclease-like" evidence="10">
    <location>
        <begin position="7"/>
        <end position="83"/>
    </location>
</feature>
<evidence type="ECO:0000259" key="9">
    <source>
        <dbReference type="Pfam" id="PF01035"/>
    </source>
</evidence>
<dbReference type="Gene3D" id="3.30.160.70">
    <property type="entry name" value="Methylated DNA-protein cysteine methyltransferase domain"/>
    <property type="match status" value="1"/>
</dbReference>
<dbReference type="PROSITE" id="PS00374">
    <property type="entry name" value="MGMT"/>
    <property type="match status" value="1"/>
</dbReference>